<feature type="non-terminal residue" evidence="4">
    <location>
        <position position="617"/>
    </location>
</feature>
<dbReference type="InterPro" id="IPR037922">
    <property type="entry name" value="MSL2"/>
</dbReference>
<feature type="compositionally biased region" description="Basic residues" evidence="2">
    <location>
        <begin position="58"/>
        <end position="72"/>
    </location>
</feature>
<dbReference type="PANTHER" id="PTHR16048">
    <property type="entry name" value="MSL2-RELATED"/>
    <property type="match status" value="1"/>
</dbReference>
<dbReference type="Pfam" id="PF16682">
    <property type="entry name" value="MSL2-CXC"/>
    <property type="match status" value="1"/>
</dbReference>
<dbReference type="GO" id="GO:0072487">
    <property type="term" value="C:MSL complex"/>
    <property type="evidence" value="ECO:0007669"/>
    <property type="project" value="UniProtKB-UniRule"/>
</dbReference>
<dbReference type="AlphaFoldDB" id="A0A0P6K155"/>
<dbReference type="GO" id="GO:0061630">
    <property type="term" value="F:ubiquitin protein ligase activity"/>
    <property type="evidence" value="ECO:0007669"/>
    <property type="project" value="InterPro"/>
</dbReference>
<dbReference type="GO" id="GO:0016567">
    <property type="term" value="P:protein ubiquitination"/>
    <property type="evidence" value="ECO:0007669"/>
    <property type="project" value="TreeGrafter"/>
</dbReference>
<dbReference type="EMBL" id="GDUN01000078">
    <property type="protein sequence ID" value="JAN95841.1"/>
    <property type="molecule type" value="mRNA"/>
</dbReference>
<name>A0A0P6K155_AEDAE</name>
<dbReference type="SMART" id="SM01114">
    <property type="entry name" value="CXC"/>
    <property type="match status" value="1"/>
</dbReference>
<organism evidence="4">
    <name type="scientific">Aedes aegypti</name>
    <name type="common">Yellowfever mosquito</name>
    <name type="synonym">Culex aegypti</name>
    <dbReference type="NCBI Taxonomy" id="7159"/>
    <lineage>
        <taxon>Eukaryota</taxon>
        <taxon>Metazoa</taxon>
        <taxon>Ecdysozoa</taxon>
        <taxon>Arthropoda</taxon>
        <taxon>Hexapoda</taxon>
        <taxon>Insecta</taxon>
        <taxon>Pterygota</taxon>
        <taxon>Neoptera</taxon>
        <taxon>Endopterygota</taxon>
        <taxon>Diptera</taxon>
        <taxon>Nematocera</taxon>
        <taxon>Culicoidea</taxon>
        <taxon>Culicidae</taxon>
        <taxon>Culicinae</taxon>
        <taxon>Aedini</taxon>
        <taxon>Aedes</taxon>
        <taxon>Stegomyia</taxon>
    </lineage>
</organism>
<evidence type="ECO:0000313" key="4">
    <source>
        <dbReference type="EMBL" id="JAN95841.1"/>
    </source>
</evidence>
<feature type="region of interest" description="Disordered" evidence="2">
    <location>
        <begin position="56"/>
        <end position="95"/>
    </location>
</feature>
<evidence type="ECO:0000256" key="2">
    <source>
        <dbReference type="SAM" id="MobiDB-lite"/>
    </source>
</evidence>
<dbReference type="Pfam" id="PF14223">
    <property type="entry name" value="Retrotran_gag_2"/>
    <property type="match status" value="1"/>
</dbReference>
<dbReference type="PANTHER" id="PTHR16048:SF3">
    <property type="entry name" value="E3 UBIQUITIN-PROTEIN LIGASE MSL2"/>
    <property type="match status" value="1"/>
</dbReference>
<feature type="domain" description="CXC MSL2-type" evidence="3">
    <location>
        <begin position="204"/>
        <end position="255"/>
    </location>
</feature>
<protein>
    <recommendedName>
        <fullName evidence="3">CXC MSL2-type domain-containing protein</fullName>
    </recommendedName>
</protein>
<reference evidence="4" key="1">
    <citation type="journal article" date="2016" name="PLoS ONE">
        <title>A Deep Insight into the Sialome of Male and Female Aedes aegypti Mosquitoes.</title>
        <authorList>
            <person name="Ribeiro J.M."/>
            <person name="Martin-Martin I."/>
            <person name="Arca B."/>
            <person name="Calvo E."/>
        </authorList>
    </citation>
    <scope>NUCLEOTIDE SEQUENCE</scope>
    <source>
        <strain evidence="4">Liverpool</strain>
        <tissue evidence="4">Salivary glands</tissue>
    </source>
</reference>
<dbReference type="InterPro" id="IPR033467">
    <property type="entry name" value="Tesmin/TSO1-like_CXC"/>
</dbReference>
<keyword evidence="1" id="KW-0158">Chromosome</keyword>
<proteinExistence type="evidence at transcript level"/>
<comment type="similarity">
    <text evidence="1">Belongs to the MSL2 family.</text>
</comment>
<feature type="region of interest" description="Disordered" evidence="2">
    <location>
        <begin position="1"/>
        <end position="23"/>
    </location>
</feature>
<sequence>MAGFRFNLEPSSAGSQLPSQQVTVPSSGIGAQVQAKVHQTTTTIGVPTGPITIVEKQQHHHQQQQQHPHHPNPNRQQIHQQQPQHQQHKEIKFRSAPIKTVSNGSTMYSVLYAGNGNKITIKRKMDPPHIQRKATIHTLDKEGQIKLAKTLADNSAAMSGFKMPQTTGLATSGGGGAMGGQGNVTVVNATNAGAMSKQTAKQLLKRRGCRCGNATATPGKLTCCGQRCPCYVDSKSCVDCKCRGCRNPHRADGMKVRPHIPELQNLEINLHNPNEEEVLTTATTTVLAPQQTVSSISTNSGTHINVLGQTSLASTSVGQQPNAGLTAVSTGAKGLTQISHLPGGSTLKITPTSIANVLNSTNHQLIGGPDGMEMVPSGGLLDSNGFSYITQASLDTGTGVGVAPTGPTTTQYNVSNGGTIHVHRSVFSKMARNGGGDLAVAAVPGRSHNPLSLPSIQLLQGRNNWSTWRFAVQTFLELEDLWETVKPAQNPDGTSVQVDASKDRRARGKIILLLDPVNYIHVKDVTTARETWSRLEAAFEDSGLTRKVGLLRKLITTSLGNCESMEAFVNSIIETAHQLRGIGFDISDEWIGTLLLAGLPEEYRPMIMAIENSGLKI</sequence>
<feature type="compositionally biased region" description="Polar residues" evidence="2">
    <location>
        <begin position="9"/>
        <end position="23"/>
    </location>
</feature>
<evidence type="ECO:0000259" key="3">
    <source>
        <dbReference type="PROSITE" id="PS52051"/>
    </source>
</evidence>
<accession>A0A0P6K155</accession>
<dbReference type="VEuPathDB" id="VectorBase:AAEL025969"/>
<dbReference type="CDD" id="cd13122">
    <property type="entry name" value="MSL2_CXC"/>
    <property type="match status" value="1"/>
</dbReference>
<feature type="compositionally biased region" description="Low complexity" evidence="2">
    <location>
        <begin position="73"/>
        <end position="85"/>
    </location>
</feature>
<keyword evidence="1" id="KW-0539">Nucleus</keyword>
<evidence type="ECO:0000256" key="1">
    <source>
        <dbReference type="PROSITE-ProRule" id="PRU01396"/>
    </source>
</evidence>
<dbReference type="InterPro" id="IPR032049">
    <property type="entry name" value="Msl2-CXC"/>
</dbReference>
<dbReference type="PROSITE" id="PS52051">
    <property type="entry name" value="CXC_MSL2"/>
    <property type="match status" value="1"/>
</dbReference>